<dbReference type="AlphaFoldDB" id="A0A6H0G066"/>
<dbReference type="Proteomes" id="UP000501692">
    <property type="component" value="Plasmid pA1254_1"/>
</dbReference>
<name>A0A6H0G066_ACIPI</name>
<proteinExistence type="predicted"/>
<organism evidence="1 2">
    <name type="scientific">Acinetobacter pittii</name>
    <name type="common">Acinetobacter genomosp. 3</name>
    <dbReference type="NCBI Taxonomy" id="48296"/>
    <lineage>
        <taxon>Bacteria</taxon>
        <taxon>Pseudomonadati</taxon>
        <taxon>Pseudomonadota</taxon>
        <taxon>Gammaproteobacteria</taxon>
        <taxon>Moraxellales</taxon>
        <taxon>Moraxellaceae</taxon>
        <taxon>Acinetobacter</taxon>
        <taxon>Acinetobacter calcoaceticus/baumannii complex</taxon>
    </lineage>
</organism>
<dbReference type="RefSeq" id="WP_167564462.1">
    <property type="nucleotide sequence ID" value="NZ_CP049807.1"/>
</dbReference>
<evidence type="ECO:0000313" key="2">
    <source>
        <dbReference type="Proteomes" id="UP000501692"/>
    </source>
</evidence>
<gene>
    <name evidence="1" type="ORF">G8E09_19385</name>
</gene>
<evidence type="ECO:0000313" key="1">
    <source>
        <dbReference type="EMBL" id="QIT19976.1"/>
    </source>
</evidence>
<sequence>MSSTATAYSYKLPELNSYAAEILAKLLSGAHITNAEMMDYIDCPHAAAVMSKIRVKFNWQPYLKQKSRTAISGVGKATYEYVYWFDPADILVLKANDPRLQMFIDHHLKRK</sequence>
<reference evidence="1 2" key="1">
    <citation type="submission" date="2020-03" db="EMBL/GenBank/DDBJ databases">
        <authorList>
            <person name="Zhang L."/>
            <person name="Han X."/>
            <person name="Chen Y."/>
            <person name="Yu Y."/>
        </authorList>
    </citation>
    <scope>NUCLEOTIDE SEQUENCE [LARGE SCALE GENOMIC DNA]</scope>
    <source>
        <strain evidence="1 2">A1254</strain>
        <plasmid evidence="2">pa1254_1</plasmid>
    </source>
</reference>
<accession>A0A6H0G066</accession>
<geneLocation type="plasmid" evidence="2">
    <name>pa1254_1</name>
</geneLocation>
<keyword evidence="1" id="KW-0614">Plasmid</keyword>
<dbReference type="EMBL" id="CP049807">
    <property type="protein sequence ID" value="QIT19976.1"/>
    <property type="molecule type" value="Genomic_DNA"/>
</dbReference>
<protein>
    <submittedName>
        <fullName evidence="1">Uncharacterized protein</fullName>
    </submittedName>
</protein>